<comment type="caution">
    <text evidence="6">The sequence shown here is derived from an EMBL/GenBank/DDBJ whole genome shotgun (WGS) entry which is preliminary data.</text>
</comment>
<accession>A0ABU1Z4X4</accession>
<organism evidence="6 7">
    <name type="scientific">Pelomonas aquatica</name>
    <dbReference type="NCBI Taxonomy" id="431058"/>
    <lineage>
        <taxon>Bacteria</taxon>
        <taxon>Pseudomonadati</taxon>
        <taxon>Pseudomonadota</taxon>
        <taxon>Betaproteobacteria</taxon>
        <taxon>Burkholderiales</taxon>
        <taxon>Sphaerotilaceae</taxon>
        <taxon>Roseateles</taxon>
    </lineage>
</organism>
<keyword evidence="2" id="KW-0378">Hydrolase</keyword>
<dbReference type="SUPFAM" id="SSF56300">
    <property type="entry name" value="Metallo-dependent phosphatases"/>
    <property type="match status" value="1"/>
</dbReference>
<dbReference type="Pfam" id="PF00149">
    <property type="entry name" value="Metallophos"/>
    <property type="match status" value="1"/>
</dbReference>
<keyword evidence="1" id="KW-0479">Metal-binding</keyword>
<protein>
    <submittedName>
        <fullName evidence="6">3',5'-cyclic AMP phosphodiesterase CpdA</fullName>
    </submittedName>
</protein>
<evidence type="ECO:0000256" key="3">
    <source>
        <dbReference type="ARBA" id="ARBA00023004"/>
    </source>
</evidence>
<evidence type="ECO:0000313" key="6">
    <source>
        <dbReference type="EMBL" id="MDR7295508.1"/>
    </source>
</evidence>
<name>A0ABU1Z4X4_9BURK</name>
<dbReference type="InterPro" id="IPR050884">
    <property type="entry name" value="CNP_phosphodiesterase-III"/>
</dbReference>
<dbReference type="Proteomes" id="UP001180536">
    <property type="component" value="Unassembled WGS sequence"/>
</dbReference>
<dbReference type="InterPro" id="IPR029052">
    <property type="entry name" value="Metallo-depent_PP-like"/>
</dbReference>
<dbReference type="InterPro" id="IPR004843">
    <property type="entry name" value="Calcineurin-like_PHP"/>
</dbReference>
<dbReference type="Gene3D" id="3.60.21.10">
    <property type="match status" value="1"/>
</dbReference>
<evidence type="ECO:0000256" key="2">
    <source>
        <dbReference type="ARBA" id="ARBA00022801"/>
    </source>
</evidence>
<evidence type="ECO:0000256" key="4">
    <source>
        <dbReference type="ARBA" id="ARBA00025742"/>
    </source>
</evidence>
<dbReference type="EMBL" id="JAVDXQ010000001">
    <property type="protein sequence ID" value="MDR7295508.1"/>
    <property type="molecule type" value="Genomic_DNA"/>
</dbReference>
<dbReference type="RefSeq" id="WP_310341992.1">
    <property type="nucleotide sequence ID" value="NZ_JAVDXQ010000001.1"/>
</dbReference>
<evidence type="ECO:0000256" key="1">
    <source>
        <dbReference type="ARBA" id="ARBA00022723"/>
    </source>
</evidence>
<sequence>MTVVLQVSDPHFGTEQPQAMAALQRLSAELRPDLLLVTGDITQRARAEQFARAKACFEQLGVPAWLVIPGNHDIPLFNVCARAFNPYGRYASAFGEALEGSFERDDLRVIAINTTRRYRHKHGEVSAGQIERVAQQLAFARPGQLRVVAVHQPVAVPTSDTQNLLRGHAVAVRRWAAAGADLIIGGHIHLPYVVPLRSRWPDLPRQVWAVQAGTALSSRVRGGIANSVNVIRTGPGRSAVVERWDVDRAIGVFRRVSATLIEPGP</sequence>
<keyword evidence="3" id="KW-0408">Iron</keyword>
<reference evidence="6 7" key="1">
    <citation type="submission" date="2023-07" db="EMBL/GenBank/DDBJ databases">
        <title>Sorghum-associated microbial communities from plants grown in Nebraska, USA.</title>
        <authorList>
            <person name="Schachtman D."/>
        </authorList>
    </citation>
    <scope>NUCLEOTIDE SEQUENCE [LARGE SCALE GENOMIC DNA]</scope>
    <source>
        <strain evidence="6 7">BE310</strain>
    </source>
</reference>
<proteinExistence type="inferred from homology"/>
<evidence type="ECO:0000259" key="5">
    <source>
        <dbReference type="Pfam" id="PF00149"/>
    </source>
</evidence>
<dbReference type="PANTHER" id="PTHR42988">
    <property type="entry name" value="PHOSPHOHYDROLASE"/>
    <property type="match status" value="1"/>
</dbReference>
<dbReference type="PANTHER" id="PTHR42988:SF2">
    <property type="entry name" value="CYCLIC NUCLEOTIDE PHOSPHODIESTERASE CBUA0032-RELATED"/>
    <property type="match status" value="1"/>
</dbReference>
<gene>
    <name evidence="6" type="ORF">J2X16_000829</name>
</gene>
<evidence type="ECO:0000313" key="7">
    <source>
        <dbReference type="Proteomes" id="UP001180536"/>
    </source>
</evidence>
<feature type="domain" description="Calcineurin-like phosphoesterase" evidence="5">
    <location>
        <begin position="4"/>
        <end position="190"/>
    </location>
</feature>
<keyword evidence="7" id="KW-1185">Reference proteome</keyword>
<comment type="similarity">
    <text evidence="4">Belongs to the cyclic nucleotide phosphodiesterase class-III family.</text>
</comment>